<feature type="region of interest" description="Disordered" evidence="1">
    <location>
        <begin position="1"/>
        <end position="20"/>
    </location>
</feature>
<feature type="region of interest" description="Disordered" evidence="1">
    <location>
        <begin position="33"/>
        <end position="60"/>
    </location>
</feature>
<dbReference type="EMBL" id="JACHJV010000001">
    <property type="protein sequence ID" value="MBB4925065.1"/>
    <property type="molecule type" value="Genomic_DNA"/>
</dbReference>
<feature type="transmembrane region" description="Helical" evidence="2">
    <location>
        <begin position="95"/>
        <end position="117"/>
    </location>
</feature>
<dbReference type="RefSeq" id="WP_184936960.1">
    <property type="nucleotide sequence ID" value="NZ_JACHJV010000001.1"/>
</dbReference>
<reference evidence="3 4" key="1">
    <citation type="submission" date="2020-08" db="EMBL/GenBank/DDBJ databases">
        <title>Sequencing the genomes of 1000 actinobacteria strains.</title>
        <authorList>
            <person name="Klenk H.-P."/>
        </authorList>
    </citation>
    <scope>NUCLEOTIDE SEQUENCE [LARGE SCALE GENOMIC DNA]</scope>
    <source>
        <strain evidence="3 4">DSM 41654</strain>
    </source>
</reference>
<gene>
    <name evidence="3" type="ORF">FHR34_004058</name>
</gene>
<evidence type="ECO:0000313" key="3">
    <source>
        <dbReference type="EMBL" id="MBB4925065.1"/>
    </source>
</evidence>
<organism evidence="3 4">
    <name type="scientific">Kitasatospora kifunensis</name>
    <name type="common">Streptomyces kifunensis</name>
    <dbReference type="NCBI Taxonomy" id="58351"/>
    <lineage>
        <taxon>Bacteria</taxon>
        <taxon>Bacillati</taxon>
        <taxon>Actinomycetota</taxon>
        <taxon>Actinomycetes</taxon>
        <taxon>Kitasatosporales</taxon>
        <taxon>Streptomycetaceae</taxon>
        <taxon>Kitasatospora</taxon>
    </lineage>
</organism>
<keyword evidence="2" id="KW-1133">Transmembrane helix</keyword>
<evidence type="ECO:0000256" key="1">
    <source>
        <dbReference type="SAM" id="MobiDB-lite"/>
    </source>
</evidence>
<comment type="caution">
    <text evidence="3">The sequence shown here is derived from an EMBL/GenBank/DDBJ whole genome shotgun (WGS) entry which is preliminary data.</text>
</comment>
<evidence type="ECO:0000313" key="4">
    <source>
        <dbReference type="Proteomes" id="UP000540506"/>
    </source>
</evidence>
<name>A0A7W7VWZ4_KITKI</name>
<keyword evidence="2" id="KW-0812">Transmembrane</keyword>
<keyword evidence="2" id="KW-0472">Membrane</keyword>
<feature type="region of interest" description="Disordered" evidence="1">
    <location>
        <begin position="388"/>
        <end position="430"/>
    </location>
</feature>
<accession>A0A7W7VWZ4</accession>
<sequence length="430" mass="46670">MPIAEDPAQRPPGEEPDPFADLVLDEDFVKGASVKEQSGRSRMLAAKWKREPPQEEQAWRPPTEIRRRRFGRRAKAADPWGNPQRRAKPNWQAPVFVLLTIAVVAAALNVNGLHSWYLDHVGSTPDRGIGALPVSPKPVITQAPETAKPTAAPSTDAPLTPTVAQPWLGSPAESWPAGADAIVLPDAKAMGVFDKDQVAAQLKTAKNFLVAANLDPAVLAGGNPQAALDLLNPSSRKVAEQELAHPDTQHNPINLFSRFNPRTAIPAGDVVKLQGRMWLDDDGEQGVVVHTDYTFVYAVVPGPEQFKPLPPSSPGPSPSDTTGAKSVAWVQLDPHAEVTREIVRRVADFRFADPDKYEVQDGKLSLLHWQGTRDNNYCDSDDGWLEPYFKPLPGSDSSAGEGSGTPVDPYDRSKPIPNDDTDKCGTLSRS</sequence>
<dbReference type="AlphaFoldDB" id="A0A7W7VWZ4"/>
<evidence type="ECO:0000256" key="2">
    <source>
        <dbReference type="SAM" id="Phobius"/>
    </source>
</evidence>
<dbReference type="Proteomes" id="UP000540506">
    <property type="component" value="Unassembled WGS sequence"/>
</dbReference>
<keyword evidence="4" id="KW-1185">Reference proteome</keyword>
<proteinExistence type="predicted"/>
<protein>
    <submittedName>
        <fullName evidence="3">Uncharacterized protein</fullName>
    </submittedName>
</protein>